<reference evidence="5 6" key="1">
    <citation type="journal article" date="2012" name="Genet. Mol. Biol.">
        <title>Analysis of 16S rRNA and mxaF genes revealing insights into Methylobacterium niche-specific plant association.</title>
        <authorList>
            <person name="Dourado M.N."/>
            <person name="Andreote F.D."/>
            <person name="Dini-Andreote F."/>
            <person name="Conti R."/>
            <person name="Araujo J.M."/>
            <person name="Araujo W.L."/>
        </authorList>
    </citation>
    <scope>NUCLEOTIDE SEQUENCE [LARGE SCALE GENOMIC DNA]</scope>
    <source>
        <strain evidence="5 6">SR1.6/6</strain>
    </source>
</reference>
<gene>
    <name evidence="5" type="ORF">MMSR116_17890</name>
</gene>
<dbReference type="PANTHER" id="PTHR33175:SF5">
    <property type="entry name" value="INTEGRATION HOST FACTOR SUBUNIT BETA"/>
    <property type="match status" value="1"/>
</dbReference>
<dbReference type="Pfam" id="PF00216">
    <property type="entry name" value="Bac_DNA_binding"/>
    <property type="match status" value="1"/>
</dbReference>
<evidence type="ECO:0000256" key="4">
    <source>
        <dbReference type="SAM" id="MobiDB-lite"/>
    </source>
</evidence>
<dbReference type="KEGG" id="mmes:MMSR116_17890"/>
<keyword evidence="2" id="KW-0238">DNA-binding</keyword>
<dbReference type="RefSeq" id="WP_010687684.1">
    <property type="nucleotide sequence ID" value="NZ_CP043538.1"/>
</dbReference>
<name>A0A6B9FNV7_9HYPH</name>
<dbReference type="AlphaFoldDB" id="A0A6B9FNV7"/>
<evidence type="ECO:0000256" key="3">
    <source>
        <dbReference type="RuleBase" id="RU003939"/>
    </source>
</evidence>
<organism evidence="5 6">
    <name type="scientific">Methylobacterium mesophilicum SR1.6/6</name>
    <dbReference type="NCBI Taxonomy" id="908290"/>
    <lineage>
        <taxon>Bacteria</taxon>
        <taxon>Pseudomonadati</taxon>
        <taxon>Pseudomonadota</taxon>
        <taxon>Alphaproteobacteria</taxon>
        <taxon>Hyphomicrobiales</taxon>
        <taxon>Methylobacteriaceae</taxon>
        <taxon>Methylobacterium</taxon>
    </lineage>
</organism>
<evidence type="ECO:0000256" key="2">
    <source>
        <dbReference type="ARBA" id="ARBA00023125"/>
    </source>
</evidence>
<dbReference type="OrthoDB" id="7997693at2"/>
<dbReference type="PANTHER" id="PTHR33175">
    <property type="entry name" value="DNA-BINDING PROTEIN HU"/>
    <property type="match status" value="1"/>
</dbReference>
<dbReference type="SUPFAM" id="SSF47729">
    <property type="entry name" value="IHF-like DNA-binding proteins"/>
    <property type="match status" value="1"/>
</dbReference>
<proteinExistence type="inferred from homology"/>
<dbReference type="CDD" id="cd13836">
    <property type="entry name" value="IHF_B"/>
    <property type="match status" value="1"/>
</dbReference>
<dbReference type="GO" id="GO:0030527">
    <property type="term" value="F:structural constituent of chromatin"/>
    <property type="evidence" value="ECO:0007669"/>
    <property type="project" value="InterPro"/>
</dbReference>
<evidence type="ECO:0000313" key="6">
    <source>
        <dbReference type="Proteomes" id="UP000012488"/>
    </source>
</evidence>
<feature type="region of interest" description="Disordered" evidence="4">
    <location>
        <begin position="87"/>
        <end position="109"/>
    </location>
</feature>
<dbReference type="GO" id="GO:0003677">
    <property type="term" value="F:DNA binding"/>
    <property type="evidence" value="ECO:0007669"/>
    <property type="project" value="UniProtKB-KW"/>
</dbReference>
<dbReference type="Gene3D" id="4.10.520.10">
    <property type="entry name" value="IHF-like DNA-binding proteins"/>
    <property type="match status" value="1"/>
</dbReference>
<dbReference type="Proteomes" id="UP000012488">
    <property type="component" value="Chromosome"/>
</dbReference>
<protein>
    <submittedName>
        <fullName evidence="5">Integration host factor subunit beta</fullName>
    </submittedName>
</protein>
<dbReference type="GO" id="GO:0005829">
    <property type="term" value="C:cytosol"/>
    <property type="evidence" value="ECO:0007669"/>
    <property type="project" value="TreeGrafter"/>
</dbReference>
<dbReference type="SMART" id="SM00411">
    <property type="entry name" value="BHL"/>
    <property type="match status" value="1"/>
</dbReference>
<accession>A0A6B9FNV7</accession>
<evidence type="ECO:0000313" key="5">
    <source>
        <dbReference type="EMBL" id="QGY03549.1"/>
    </source>
</evidence>
<dbReference type="PRINTS" id="PR01727">
    <property type="entry name" value="DNABINDINGHU"/>
</dbReference>
<reference evidence="5 6" key="2">
    <citation type="journal article" date="2013" name="Genome Announc.">
        <title>Draft Genome Sequence of Methylobacterium mesophilicum Strain SR1.6/6, Isolated from Citrus sinensis.</title>
        <authorList>
            <person name="Marinho Almeida D."/>
            <person name="Dini-Andreote F."/>
            <person name="Camargo Neves A.A."/>
            <person name="Juca Ramos R.T."/>
            <person name="Andreote F.D."/>
            <person name="Carneiro A.R."/>
            <person name="Oliveira de Souza Lima A."/>
            <person name="Caracciolo Gomes de Sa P.H."/>
            <person name="Ribeiro Barbosa M.S."/>
            <person name="Araujo W.L."/>
            <person name="Silva A."/>
        </authorList>
    </citation>
    <scope>NUCLEOTIDE SEQUENCE [LARGE SCALE GENOMIC DNA]</scope>
    <source>
        <strain evidence="5 6">SR1.6/6</strain>
    </source>
</reference>
<dbReference type="InterPro" id="IPR010992">
    <property type="entry name" value="IHF-like_DNA-bd_dom_sf"/>
</dbReference>
<evidence type="ECO:0000256" key="1">
    <source>
        <dbReference type="ARBA" id="ARBA00010529"/>
    </source>
</evidence>
<dbReference type="EMBL" id="CP043538">
    <property type="protein sequence ID" value="QGY03549.1"/>
    <property type="molecule type" value="Genomic_DNA"/>
</dbReference>
<sequence length="109" mass="11894">MIRSELITRIAKQNPHLYAKDVEAVVSVILAQIAAALTSGDRVELRDFGSFATKELQGRTARNPKTGAVVSVETKLSIAFKPGKAMRVRLNRPTTRGDGDPSQPKHIID</sequence>
<comment type="similarity">
    <text evidence="1 3">Belongs to the bacterial histone-like protein family.</text>
</comment>
<dbReference type="InterPro" id="IPR000119">
    <property type="entry name" value="Hist_DNA-bd"/>
</dbReference>